<dbReference type="EMBL" id="JACJID010000003">
    <property type="protein sequence ID" value="MBA8927070.1"/>
    <property type="molecule type" value="Genomic_DNA"/>
</dbReference>
<dbReference type="PANTHER" id="PTHR43433">
    <property type="entry name" value="HYDROLASE, ALPHA/BETA FOLD FAMILY PROTEIN"/>
    <property type="match status" value="1"/>
</dbReference>
<dbReference type="SUPFAM" id="SSF53474">
    <property type="entry name" value="alpha/beta-Hydrolases"/>
    <property type="match status" value="1"/>
</dbReference>
<organism evidence="2 3">
    <name type="scientific">Kutzneria viridogrisea</name>
    <dbReference type="NCBI Taxonomy" id="47990"/>
    <lineage>
        <taxon>Bacteria</taxon>
        <taxon>Bacillati</taxon>
        <taxon>Actinomycetota</taxon>
        <taxon>Actinomycetes</taxon>
        <taxon>Pseudonocardiales</taxon>
        <taxon>Pseudonocardiaceae</taxon>
        <taxon>Kutzneria</taxon>
    </lineage>
</organism>
<comment type="caution">
    <text evidence="2">The sequence shown here is derived from an EMBL/GenBank/DDBJ whole genome shotgun (WGS) entry which is preliminary data.</text>
</comment>
<protein>
    <submittedName>
        <fullName evidence="2">Pimeloyl-ACP methyl ester carboxylesterase</fullName>
    </submittedName>
</protein>
<name>A0ABR6BJL3_9PSEU</name>
<evidence type="ECO:0000259" key="1">
    <source>
        <dbReference type="Pfam" id="PF00561"/>
    </source>
</evidence>
<feature type="domain" description="AB hydrolase-1" evidence="1">
    <location>
        <begin position="32"/>
        <end position="132"/>
    </location>
</feature>
<sequence length="285" mass="30460">MVGHSQGEPGLARTRDGRQLHHMRLQGPAGSPTVVFEGGLAASRSYWALVQPEVAQWANAVVYDRSGLGRSPADPRPRPLRRLAEDLGDLLDHLGPGPFVLVGHSWGAPVVRIAAAADPGRIAGLVLVDPTDESCELLFARSVRRAERIGQVGSALLARLGLLGRTFRWMTDELPADARADMVAEGFTVEAIRTRAAELGSVVPDLRALLDHPVDLAEVPLTVISAGQTSTGINATALAAITEAHAFRARQSAHGRHVCARESGHMVPITDPEIIVEEIRRLVVA</sequence>
<gene>
    <name evidence="2" type="ORF">BC739_004276</name>
</gene>
<dbReference type="InterPro" id="IPR029058">
    <property type="entry name" value="AB_hydrolase_fold"/>
</dbReference>
<proteinExistence type="predicted"/>
<accession>A0ABR6BJL3</accession>
<dbReference type="InterPro" id="IPR050471">
    <property type="entry name" value="AB_hydrolase"/>
</dbReference>
<reference evidence="2 3" key="1">
    <citation type="submission" date="2020-08" db="EMBL/GenBank/DDBJ databases">
        <title>Genomic Encyclopedia of Archaeal and Bacterial Type Strains, Phase II (KMG-II): from individual species to whole genera.</title>
        <authorList>
            <person name="Goeker M."/>
        </authorList>
    </citation>
    <scope>NUCLEOTIDE SEQUENCE [LARGE SCALE GENOMIC DNA]</scope>
    <source>
        <strain evidence="2 3">DSM 43850</strain>
    </source>
</reference>
<evidence type="ECO:0000313" key="3">
    <source>
        <dbReference type="Proteomes" id="UP000517916"/>
    </source>
</evidence>
<dbReference type="Gene3D" id="3.40.50.1820">
    <property type="entry name" value="alpha/beta hydrolase"/>
    <property type="match status" value="1"/>
</dbReference>
<dbReference type="PANTHER" id="PTHR43433:SF10">
    <property type="entry name" value="AB HYDROLASE-1 DOMAIN-CONTAINING PROTEIN"/>
    <property type="match status" value="1"/>
</dbReference>
<dbReference type="Proteomes" id="UP000517916">
    <property type="component" value="Unassembled WGS sequence"/>
</dbReference>
<keyword evidence="3" id="KW-1185">Reference proteome</keyword>
<dbReference type="InterPro" id="IPR000073">
    <property type="entry name" value="AB_hydrolase_1"/>
</dbReference>
<dbReference type="Pfam" id="PF00561">
    <property type="entry name" value="Abhydrolase_1"/>
    <property type="match status" value="1"/>
</dbReference>
<evidence type="ECO:0000313" key="2">
    <source>
        <dbReference type="EMBL" id="MBA8927070.1"/>
    </source>
</evidence>